<evidence type="ECO:0000313" key="1">
    <source>
        <dbReference type="EMBL" id="UZW19663.1"/>
    </source>
</evidence>
<reference evidence="1" key="1">
    <citation type="submission" date="2022-11" db="EMBL/GenBank/DDBJ databases">
        <title>Taxonomic description of a new Pseudomonas species.</title>
        <authorList>
            <person name="Tambong J.T."/>
        </authorList>
    </citation>
    <scope>NUCLEOTIDE SEQUENCE</scope>
    <source>
        <strain evidence="1">S1Bt42</strain>
    </source>
</reference>
<gene>
    <name evidence="1" type="ORF">OSC50_04745</name>
</gene>
<dbReference type="Proteomes" id="UP001164116">
    <property type="component" value="Chromosome"/>
</dbReference>
<keyword evidence="2" id="KW-1185">Reference proteome</keyword>
<dbReference type="RefSeq" id="WP_181080105.1">
    <property type="nucleotide sequence ID" value="NZ_CP112866.1"/>
</dbReference>
<sequence>MTIGALAALPIVGDLAKAAGDITKSLAPLAQPFADVLAKALGNALEPQNKTVDFSSAQETAKRQVIFSN</sequence>
<proteinExistence type="predicted"/>
<evidence type="ECO:0000313" key="2">
    <source>
        <dbReference type="Proteomes" id="UP001164116"/>
    </source>
</evidence>
<organism evidence="1 2">
    <name type="scientific">Pseudomonas quebecensis</name>
    <dbReference type="NCBI Taxonomy" id="2995174"/>
    <lineage>
        <taxon>Bacteria</taxon>
        <taxon>Pseudomonadati</taxon>
        <taxon>Pseudomonadota</taxon>
        <taxon>Gammaproteobacteria</taxon>
        <taxon>Pseudomonadales</taxon>
        <taxon>Pseudomonadaceae</taxon>
        <taxon>Pseudomonas</taxon>
    </lineage>
</organism>
<name>A0ABY6QLN0_9PSED</name>
<protein>
    <submittedName>
        <fullName evidence="1">Uncharacterized protein</fullName>
    </submittedName>
</protein>
<dbReference type="EMBL" id="CP112866">
    <property type="protein sequence ID" value="UZW19663.1"/>
    <property type="molecule type" value="Genomic_DNA"/>
</dbReference>
<accession>A0ABY6QLN0</accession>